<dbReference type="Proteomes" id="UP000235392">
    <property type="component" value="Unassembled WGS sequence"/>
</dbReference>
<dbReference type="Pfam" id="PF20231">
    <property type="entry name" value="DUF6589"/>
    <property type="match status" value="1"/>
</dbReference>
<feature type="compositionally biased region" description="Low complexity" evidence="1">
    <location>
        <begin position="206"/>
        <end position="216"/>
    </location>
</feature>
<evidence type="ECO:0000259" key="2">
    <source>
        <dbReference type="Pfam" id="PF20231"/>
    </source>
</evidence>
<organism evidence="3 4">
    <name type="scientific">Puccinia coronata f. sp. avenae</name>
    <dbReference type="NCBI Taxonomy" id="200324"/>
    <lineage>
        <taxon>Eukaryota</taxon>
        <taxon>Fungi</taxon>
        <taxon>Dikarya</taxon>
        <taxon>Basidiomycota</taxon>
        <taxon>Pucciniomycotina</taxon>
        <taxon>Pucciniomycetes</taxon>
        <taxon>Pucciniales</taxon>
        <taxon>Pucciniaceae</taxon>
        <taxon>Puccinia</taxon>
    </lineage>
</organism>
<gene>
    <name evidence="3" type="ORF">PCASD_14505</name>
</gene>
<sequence>MPKHIILNPDDPPTIKTTDRNAIVKDCYQKFCTGTAQKEAKDQTCPKLYNTLMMLHDFSTVVEAKRSMKAGDVGRLMIVWSKWCLMTQALPGITNYSSYLPRMVLLLTIERLRDMFSSNIMMKLLHSLKTDYRAEIIYQSHKNKLSQRSLDMLIIMANNHDILDQYSKNTGKSKAPVDNTHQPPNDPDNANNENKSAADDESTNQSESSSGGSLDF</sequence>
<comment type="caution">
    <text evidence="3">The sequence shown here is derived from an EMBL/GenBank/DDBJ whole genome shotgun (WGS) entry which is preliminary data.</text>
</comment>
<dbReference type="InterPro" id="IPR046496">
    <property type="entry name" value="DUF6589"/>
</dbReference>
<evidence type="ECO:0000256" key="1">
    <source>
        <dbReference type="SAM" id="MobiDB-lite"/>
    </source>
</evidence>
<feature type="domain" description="DUF6589" evidence="2">
    <location>
        <begin position="22"/>
        <end position="120"/>
    </location>
</feature>
<feature type="region of interest" description="Disordered" evidence="1">
    <location>
        <begin position="166"/>
        <end position="216"/>
    </location>
</feature>
<accession>A0A2N5TEW4</accession>
<evidence type="ECO:0000313" key="3">
    <source>
        <dbReference type="EMBL" id="PLW24045.1"/>
    </source>
</evidence>
<reference evidence="3 4" key="1">
    <citation type="submission" date="2017-11" db="EMBL/GenBank/DDBJ databases">
        <title>De novo assembly and phasing of dikaryotic genomes from two isolates of Puccinia coronata f. sp. avenae, the causal agent of oat crown rust.</title>
        <authorList>
            <person name="Miller M.E."/>
            <person name="Zhang Y."/>
            <person name="Omidvar V."/>
            <person name="Sperschneider J."/>
            <person name="Schwessinger B."/>
            <person name="Raley C."/>
            <person name="Palmer J.M."/>
            <person name="Garnica D."/>
            <person name="Upadhyaya N."/>
            <person name="Rathjen J."/>
            <person name="Taylor J.M."/>
            <person name="Park R.F."/>
            <person name="Dodds P.N."/>
            <person name="Hirsch C.D."/>
            <person name="Kianian S.F."/>
            <person name="Figueroa M."/>
        </authorList>
    </citation>
    <scope>NUCLEOTIDE SEQUENCE [LARGE SCALE GENOMIC DNA]</scope>
    <source>
        <strain evidence="3">12SD80</strain>
    </source>
</reference>
<dbReference type="AlphaFoldDB" id="A0A2N5TEW4"/>
<name>A0A2N5TEW4_9BASI</name>
<evidence type="ECO:0000313" key="4">
    <source>
        <dbReference type="Proteomes" id="UP000235392"/>
    </source>
</evidence>
<proteinExistence type="predicted"/>
<dbReference type="EMBL" id="PGCI01000617">
    <property type="protein sequence ID" value="PLW24045.1"/>
    <property type="molecule type" value="Genomic_DNA"/>
</dbReference>
<protein>
    <recommendedName>
        <fullName evidence="2">DUF6589 domain-containing protein</fullName>
    </recommendedName>
</protein>